<dbReference type="Pfam" id="PF00702">
    <property type="entry name" value="Hydrolase"/>
    <property type="match status" value="1"/>
</dbReference>
<dbReference type="RefSeq" id="WP_197689945.1">
    <property type="nucleotide sequence ID" value="NZ_JFZA02000012.1"/>
</dbReference>
<dbReference type="STRING" id="76947.GCA_002080435_01338"/>
<proteinExistence type="inferred from homology"/>
<name>A0A086PAM8_SPHHM</name>
<accession>A0A086PAM8</accession>
<dbReference type="SUPFAM" id="SSF56784">
    <property type="entry name" value="HAD-like"/>
    <property type="match status" value="1"/>
</dbReference>
<dbReference type="SFLD" id="SFLDS00003">
    <property type="entry name" value="Haloacid_Dehalogenase"/>
    <property type="match status" value="1"/>
</dbReference>
<dbReference type="Proteomes" id="UP000024284">
    <property type="component" value="Unassembled WGS sequence"/>
</dbReference>
<dbReference type="SFLD" id="SFLDG01129">
    <property type="entry name" value="C1.5:_HAD__Beta-PGM__Phosphata"/>
    <property type="match status" value="1"/>
</dbReference>
<dbReference type="Gene3D" id="3.40.50.1000">
    <property type="entry name" value="HAD superfamily/HAD-like"/>
    <property type="match status" value="1"/>
</dbReference>
<dbReference type="AlphaFoldDB" id="A0A086PAM8"/>
<sequence length="232" mass="25934">MSIPLDWDAIDLVIFDMDGTLYDQKRLRARMLMALMRDAIVRRSLNTLLTLREFRRCREALAESPAKDFLVAQYAVPATRRGCTAEAVRTMVAEWMEERPLSMLAACRRSGVQQLFEAITREGKRIAIFSDYPAAAKLAALGLTADFVVAATDPDVGRPKPDPTGLEKLLRLTGVSPDRAVLIGDRVDRDWAVAARLNMRALILSRGAPAEVECFESFADALFQPLYREKMA</sequence>
<comment type="catalytic activity">
    <reaction evidence="1">
        <text>2-phosphoglycolate + H2O = glycolate + phosphate</text>
        <dbReference type="Rhea" id="RHEA:14369"/>
        <dbReference type="ChEBI" id="CHEBI:15377"/>
        <dbReference type="ChEBI" id="CHEBI:29805"/>
        <dbReference type="ChEBI" id="CHEBI:43474"/>
        <dbReference type="ChEBI" id="CHEBI:58033"/>
        <dbReference type="EC" id="3.1.3.18"/>
    </reaction>
</comment>
<dbReference type="GO" id="GO:0008967">
    <property type="term" value="F:phosphoglycolate phosphatase activity"/>
    <property type="evidence" value="ECO:0007669"/>
    <property type="project" value="UniProtKB-EC"/>
</dbReference>
<comment type="pathway">
    <text evidence="2">Organic acid metabolism; glycolate biosynthesis; glycolate from 2-phosphoglycolate: step 1/1.</text>
</comment>
<protein>
    <recommendedName>
        <fullName evidence="4">phosphoglycolate phosphatase</fullName>
        <ecNumber evidence="4">3.1.3.18</ecNumber>
    </recommendedName>
</protein>
<evidence type="ECO:0000256" key="3">
    <source>
        <dbReference type="ARBA" id="ARBA00006171"/>
    </source>
</evidence>
<dbReference type="EC" id="3.1.3.18" evidence="4"/>
<keyword evidence="6" id="KW-1185">Reference proteome</keyword>
<dbReference type="InterPro" id="IPR036412">
    <property type="entry name" value="HAD-like_sf"/>
</dbReference>
<dbReference type="InterPro" id="IPR050155">
    <property type="entry name" value="HAD-like_hydrolase_sf"/>
</dbReference>
<evidence type="ECO:0000313" key="6">
    <source>
        <dbReference type="Proteomes" id="UP000024284"/>
    </source>
</evidence>
<evidence type="ECO:0000256" key="1">
    <source>
        <dbReference type="ARBA" id="ARBA00000830"/>
    </source>
</evidence>
<dbReference type="GO" id="GO:0006281">
    <property type="term" value="P:DNA repair"/>
    <property type="evidence" value="ECO:0007669"/>
    <property type="project" value="TreeGrafter"/>
</dbReference>
<evidence type="ECO:0000256" key="4">
    <source>
        <dbReference type="ARBA" id="ARBA00013078"/>
    </source>
</evidence>
<comment type="caution">
    <text evidence="5">The sequence shown here is derived from an EMBL/GenBank/DDBJ whole genome shotgun (WGS) entry which is preliminary data.</text>
</comment>
<dbReference type="InterPro" id="IPR023198">
    <property type="entry name" value="PGP-like_dom2"/>
</dbReference>
<organism evidence="5 6">
    <name type="scientific">Sphingobium herbicidovorans (strain ATCC 700291 / DSM 11019 / CCUG 56400 / KCTC 2939 / LMG 18315 / NBRC 16415 / MH)</name>
    <name type="common">Sphingomonas herbicidovorans</name>
    <dbReference type="NCBI Taxonomy" id="1219045"/>
    <lineage>
        <taxon>Bacteria</taxon>
        <taxon>Pseudomonadati</taxon>
        <taxon>Pseudomonadota</taxon>
        <taxon>Alphaproteobacteria</taxon>
        <taxon>Sphingomonadales</taxon>
        <taxon>Sphingomonadaceae</taxon>
        <taxon>Sphingobium</taxon>
    </lineage>
</organism>
<reference evidence="5" key="1">
    <citation type="submission" date="2014-08" db="EMBL/GenBank/DDBJ databases">
        <title>Draft genome sequences of Sphingobium herbicidovorans.</title>
        <authorList>
            <person name="Gan H.M."/>
            <person name="Gan H.Y."/>
            <person name="Savka M.A."/>
        </authorList>
    </citation>
    <scope>NUCLEOTIDE SEQUENCE [LARGE SCALE GENOMIC DNA]</scope>
    <source>
        <strain evidence="5">NBRC 16415</strain>
    </source>
</reference>
<gene>
    <name evidence="5" type="ORF">BV98_001650</name>
</gene>
<comment type="similarity">
    <text evidence="3">Belongs to the HAD-like hydrolase superfamily. CbbY/CbbZ/Gph/YieH family.</text>
</comment>
<dbReference type="PATRIC" id="fig|1219045.3.peg.1684"/>
<dbReference type="Gene3D" id="1.10.150.240">
    <property type="entry name" value="Putative phosphatase, domain 2"/>
    <property type="match status" value="1"/>
</dbReference>
<evidence type="ECO:0000256" key="2">
    <source>
        <dbReference type="ARBA" id="ARBA00004818"/>
    </source>
</evidence>
<evidence type="ECO:0000313" key="5">
    <source>
        <dbReference type="EMBL" id="KFG90446.1"/>
    </source>
</evidence>
<dbReference type="PANTHER" id="PTHR43434">
    <property type="entry name" value="PHOSPHOGLYCOLATE PHOSPHATASE"/>
    <property type="match status" value="1"/>
</dbReference>
<dbReference type="PANTHER" id="PTHR43434:SF1">
    <property type="entry name" value="PHOSPHOGLYCOLATE PHOSPHATASE"/>
    <property type="match status" value="1"/>
</dbReference>
<dbReference type="eggNOG" id="COG0546">
    <property type="taxonomic scope" value="Bacteria"/>
</dbReference>
<dbReference type="EMBL" id="JFZA02000012">
    <property type="protein sequence ID" value="KFG90446.1"/>
    <property type="molecule type" value="Genomic_DNA"/>
</dbReference>
<dbReference type="InterPro" id="IPR023214">
    <property type="entry name" value="HAD_sf"/>
</dbReference>